<keyword evidence="19" id="KW-1185">Reference proteome</keyword>
<evidence type="ECO:0000256" key="11">
    <source>
        <dbReference type="ARBA" id="ARBA00023049"/>
    </source>
</evidence>
<evidence type="ECO:0000256" key="10">
    <source>
        <dbReference type="ARBA" id="ARBA00022989"/>
    </source>
</evidence>
<keyword evidence="5 14" id="KW-0812">Transmembrane</keyword>
<feature type="transmembrane region" description="Helical" evidence="14">
    <location>
        <begin position="188"/>
        <end position="209"/>
    </location>
</feature>
<protein>
    <recommendedName>
        <fullName evidence="14">Zinc metalloprotease</fullName>
    </recommendedName>
</protein>
<dbReference type="Proteomes" id="UP000318297">
    <property type="component" value="Unassembled WGS sequence"/>
</dbReference>
<evidence type="ECO:0000256" key="6">
    <source>
        <dbReference type="ARBA" id="ARBA00022723"/>
    </source>
</evidence>
<evidence type="ECO:0000256" key="7">
    <source>
        <dbReference type="ARBA" id="ARBA00022737"/>
    </source>
</evidence>
<gene>
    <name evidence="18" type="ORF">BKA23_1581</name>
</gene>
<feature type="domain" description="Peptidase M50" evidence="17">
    <location>
        <begin position="146"/>
        <end position="184"/>
    </location>
</feature>
<dbReference type="GO" id="GO:0046872">
    <property type="term" value="F:metal ion binding"/>
    <property type="evidence" value="ECO:0007669"/>
    <property type="project" value="UniProtKB-UniRule"/>
</dbReference>
<keyword evidence="7" id="KW-0677">Repeat</keyword>
<feature type="domain" description="Peptidase M50" evidence="17">
    <location>
        <begin position="63"/>
        <end position="134"/>
    </location>
</feature>
<dbReference type="GO" id="GO:0006508">
    <property type="term" value="P:proteolysis"/>
    <property type="evidence" value="ECO:0007669"/>
    <property type="project" value="UniProtKB-KW"/>
</dbReference>
<keyword evidence="8 14" id="KW-0378">Hydrolase</keyword>
<keyword evidence="9 14" id="KW-0862">Zinc</keyword>
<comment type="subcellular location">
    <subcellularLocation>
        <location evidence="1 14">Cell membrane</location>
        <topology evidence="1 14">Multi-pass membrane protein</topology>
    </subcellularLocation>
</comment>
<dbReference type="EMBL" id="VIVQ01000001">
    <property type="protein sequence ID" value="TWE12763.1"/>
    <property type="molecule type" value="Genomic_DNA"/>
</dbReference>
<evidence type="ECO:0000313" key="19">
    <source>
        <dbReference type="Proteomes" id="UP000318297"/>
    </source>
</evidence>
<dbReference type="PIRSF" id="PIRSF006404">
    <property type="entry name" value="UCP006404_Pept_M50_CBS"/>
    <property type="match status" value="1"/>
</dbReference>
<evidence type="ECO:0000256" key="5">
    <source>
        <dbReference type="ARBA" id="ARBA00022692"/>
    </source>
</evidence>
<evidence type="ECO:0000256" key="2">
    <source>
        <dbReference type="ARBA" id="ARBA00007931"/>
    </source>
</evidence>
<keyword evidence="10 14" id="KW-1133">Transmembrane helix</keyword>
<feature type="transmembrane region" description="Helical" evidence="14">
    <location>
        <begin position="113"/>
        <end position="134"/>
    </location>
</feature>
<evidence type="ECO:0000256" key="4">
    <source>
        <dbReference type="ARBA" id="ARBA00022670"/>
    </source>
</evidence>
<evidence type="ECO:0000313" key="18">
    <source>
        <dbReference type="EMBL" id="TWE12763.1"/>
    </source>
</evidence>
<feature type="binding site" evidence="16">
    <location>
        <position position="77"/>
    </location>
    <ligand>
        <name>Zn(2+)</name>
        <dbReference type="ChEBI" id="CHEBI:29105"/>
        <note>catalytic</note>
    </ligand>
</feature>
<feature type="transmembrane region" description="Helical" evidence="14">
    <location>
        <begin position="221"/>
        <end position="240"/>
    </location>
</feature>
<feature type="binding site" evidence="16">
    <location>
        <position position="168"/>
    </location>
    <ligand>
        <name>Zn(2+)</name>
        <dbReference type="ChEBI" id="CHEBI:29105"/>
        <note>catalytic</note>
    </ligand>
</feature>
<comment type="cofactor">
    <cofactor evidence="14 16">
        <name>Zn(2+)</name>
        <dbReference type="ChEBI" id="CHEBI:29105"/>
    </cofactor>
    <text evidence="14 16">Binds 1 zinc ion per subunit.</text>
</comment>
<feature type="transmembrane region" description="Helical" evidence="14">
    <location>
        <begin position="53"/>
        <end position="72"/>
    </location>
</feature>
<evidence type="ECO:0000256" key="13">
    <source>
        <dbReference type="ARBA" id="ARBA00023136"/>
    </source>
</evidence>
<evidence type="ECO:0000256" key="9">
    <source>
        <dbReference type="ARBA" id="ARBA00022833"/>
    </source>
</evidence>
<feature type="binding site" evidence="16">
    <location>
        <position position="73"/>
    </location>
    <ligand>
        <name>Zn(2+)</name>
        <dbReference type="ChEBI" id="CHEBI:29105"/>
        <note>catalytic</note>
    </ligand>
</feature>
<keyword evidence="12" id="KW-0129">CBS domain</keyword>
<feature type="active site" evidence="15">
    <location>
        <position position="74"/>
    </location>
</feature>
<feature type="transmembrane region" description="Helical" evidence="14">
    <location>
        <begin position="21"/>
        <end position="41"/>
    </location>
</feature>
<evidence type="ECO:0000256" key="8">
    <source>
        <dbReference type="ARBA" id="ARBA00022801"/>
    </source>
</evidence>
<evidence type="ECO:0000259" key="17">
    <source>
        <dbReference type="Pfam" id="PF02163"/>
    </source>
</evidence>
<evidence type="ECO:0000256" key="15">
    <source>
        <dbReference type="PIRSR" id="PIRSR006404-1"/>
    </source>
</evidence>
<evidence type="ECO:0000256" key="16">
    <source>
        <dbReference type="PIRSR" id="PIRSR006404-2"/>
    </source>
</evidence>
<evidence type="ECO:0000256" key="3">
    <source>
        <dbReference type="ARBA" id="ARBA00022475"/>
    </source>
</evidence>
<dbReference type="OrthoDB" id="9781963at2"/>
<dbReference type="GO" id="GO:0008237">
    <property type="term" value="F:metallopeptidase activity"/>
    <property type="evidence" value="ECO:0007669"/>
    <property type="project" value="UniProtKB-UniRule"/>
</dbReference>
<comment type="caution">
    <text evidence="18">The sequence shown here is derived from an EMBL/GenBank/DDBJ whole genome shotgun (WGS) entry which is preliminary data.</text>
</comment>
<evidence type="ECO:0000256" key="12">
    <source>
        <dbReference type="ARBA" id="ARBA00023122"/>
    </source>
</evidence>
<dbReference type="InterPro" id="IPR016483">
    <property type="entry name" value="UCP006404_Pept_M50_CBS"/>
</dbReference>
<sequence>MATQQQDTSGAGWRMGSVMGIPVYLGRSWIVIAVVIVVTFGPQVEDRLPYLGGQAYVVAMLYALLLLLSVLAHEASHAVVGKWRGYEVRQIVADLWGGHTAYDTDDASPASSALVAVAGPLTNGVLAGVAWLLLPHVTRDVPQLLIVAFFVANAFVAIFNLLPGLPLDGGFLVDALVWRITGSRPTGLIVAGWCGRMLTALVVLGALAWTYGSGGSPDYVTIIWAVFIAGFLWFGASSSIERGKAQRLLARVTVDAVVRPVVFAPGVTLVSDLPSNIAIAVCDHDGKPWGLIPSDQRELVPVGARDHTTANSLAQTQATGWACQVSSPQADVTELVRTVQLSGEQMPNVLVFDGAGRPLGVVAVAELGDALRRAEHQAAR</sequence>
<keyword evidence="11 14" id="KW-0482">Metalloprotease</keyword>
<accession>A0A561EAW9</accession>
<dbReference type="PANTHER" id="PTHR39188:SF3">
    <property type="entry name" value="STAGE IV SPORULATION PROTEIN FB"/>
    <property type="match status" value="1"/>
</dbReference>
<dbReference type="InterPro" id="IPR008915">
    <property type="entry name" value="Peptidase_M50"/>
</dbReference>
<keyword evidence="4 14" id="KW-0645">Protease</keyword>
<dbReference type="PANTHER" id="PTHR39188">
    <property type="entry name" value="MEMBRANE-ASSOCIATED ZINC METALLOPROTEASE M50B"/>
    <property type="match status" value="1"/>
</dbReference>
<evidence type="ECO:0000256" key="14">
    <source>
        <dbReference type="PIRNR" id="PIRNR006404"/>
    </source>
</evidence>
<dbReference type="GO" id="GO:0005886">
    <property type="term" value="C:plasma membrane"/>
    <property type="evidence" value="ECO:0007669"/>
    <property type="project" value="UniProtKB-SubCell"/>
</dbReference>
<comment type="similarity">
    <text evidence="2 14">Belongs to the peptidase M50B family.</text>
</comment>
<keyword evidence="6 14" id="KW-0479">Metal-binding</keyword>
<dbReference type="AlphaFoldDB" id="A0A561EAW9"/>
<evidence type="ECO:0000256" key="1">
    <source>
        <dbReference type="ARBA" id="ARBA00004651"/>
    </source>
</evidence>
<feature type="transmembrane region" description="Helical" evidence="14">
    <location>
        <begin position="146"/>
        <end position="167"/>
    </location>
</feature>
<dbReference type="RefSeq" id="WP_145226995.1">
    <property type="nucleotide sequence ID" value="NZ_VIVQ01000001.1"/>
</dbReference>
<organism evidence="18 19">
    <name type="scientific">Rudaeicoccus suwonensis</name>
    <dbReference type="NCBI Taxonomy" id="657409"/>
    <lineage>
        <taxon>Bacteria</taxon>
        <taxon>Bacillati</taxon>
        <taxon>Actinomycetota</taxon>
        <taxon>Actinomycetes</taxon>
        <taxon>Micrococcales</taxon>
        <taxon>Dermacoccaceae</taxon>
        <taxon>Rudaeicoccus</taxon>
    </lineage>
</organism>
<reference evidence="18 19" key="1">
    <citation type="submission" date="2019-06" db="EMBL/GenBank/DDBJ databases">
        <title>Sequencing the genomes of 1000 actinobacteria strains.</title>
        <authorList>
            <person name="Klenk H.-P."/>
        </authorList>
    </citation>
    <scope>NUCLEOTIDE SEQUENCE [LARGE SCALE GENOMIC DNA]</scope>
    <source>
        <strain evidence="18 19">DSM 19560</strain>
    </source>
</reference>
<name>A0A561EAW9_9MICO</name>
<keyword evidence="13 14" id="KW-0472">Membrane</keyword>
<dbReference type="Pfam" id="PF02163">
    <property type="entry name" value="Peptidase_M50"/>
    <property type="match status" value="2"/>
</dbReference>
<proteinExistence type="inferred from homology"/>
<keyword evidence="3 14" id="KW-1003">Cell membrane</keyword>